<dbReference type="Proteomes" id="UP001295444">
    <property type="component" value="Chromosome 04"/>
</dbReference>
<reference evidence="3" key="1">
    <citation type="submission" date="2022-03" db="EMBL/GenBank/DDBJ databases">
        <authorList>
            <person name="Alioto T."/>
            <person name="Alioto T."/>
            <person name="Gomez Garrido J."/>
        </authorList>
    </citation>
    <scope>NUCLEOTIDE SEQUENCE</scope>
</reference>
<feature type="chain" id="PRO_5042094663" evidence="2">
    <location>
        <begin position="25"/>
        <end position="272"/>
    </location>
</feature>
<feature type="compositionally biased region" description="Basic residues" evidence="1">
    <location>
        <begin position="236"/>
        <end position="246"/>
    </location>
</feature>
<keyword evidence="2" id="KW-0732">Signal</keyword>
<proteinExistence type="predicted"/>
<gene>
    <name evidence="3" type="ORF">PECUL_23A030656</name>
</gene>
<evidence type="ECO:0000313" key="4">
    <source>
        <dbReference type="Proteomes" id="UP001295444"/>
    </source>
</evidence>
<feature type="signal peptide" evidence="2">
    <location>
        <begin position="1"/>
        <end position="24"/>
    </location>
</feature>
<accession>A0AAD1W2L2</accession>
<evidence type="ECO:0000256" key="1">
    <source>
        <dbReference type="SAM" id="MobiDB-lite"/>
    </source>
</evidence>
<dbReference type="AlphaFoldDB" id="A0AAD1W2L2"/>
<name>A0AAD1W2L2_PELCU</name>
<evidence type="ECO:0000313" key="3">
    <source>
        <dbReference type="EMBL" id="CAH2281673.1"/>
    </source>
</evidence>
<dbReference type="EMBL" id="OW240915">
    <property type="protein sequence ID" value="CAH2281673.1"/>
    <property type="molecule type" value="Genomic_DNA"/>
</dbReference>
<protein>
    <submittedName>
        <fullName evidence="3">Uncharacterized protein</fullName>
    </submittedName>
</protein>
<sequence length="272" mass="30466">MDLLSWRRYLSIMLLSWATTSVIGQLESLNDKKLGNSTLLETSKRKGYTSKPLRSGQLLRSGPRGRRKNIWSYNLGHRSLAFLVAGEVEVGTPPSFSLDPGSEYHCHGCCEAETTPTGRRIAEPDVPNTILRSIYRKEELSRIGTEPNSVADRCLGCCVFPVTPTPAPARRTMQPGITAGMDVALRRQTPDQPWTRQTLPERRPGTSCNRHGCPPDWSSESSSSSEEDFREMRNQRASRRRPPLRHRPGDACRFLGCRSPLGFYSDSSSEED</sequence>
<keyword evidence="4" id="KW-1185">Reference proteome</keyword>
<organism evidence="3 4">
    <name type="scientific">Pelobates cultripes</name>
    <name type="common">Western spadefoot toad</name>
    <dbReference type="NCBI Taxonomy" id="61616"/>
    <lineage>
        <taxon>Eukaryota</taxon>
        <taxon>Metazoa</taxon>
        <taxon>Chordata</taxon>
        <taxon>Craniata</taxon>
        <taxon>Vertebrata</taxon>
        <taxon>Euteleostomi</taxon>
        <taxon>Amphibia</taxon>
        <taxon>Batrachia</taxon>
        <taxon>Anura</taxon>
        <taxon>Pelobatoidea</taxon>
        <taxon>Pelobatidae</taxon>
        <taxon>Pelobates</taxon>
    </lineage>
</organism>
<evidence type="ECO:0000256" key="2">
    <source>
        <dbReference type="SAM" id="SignalP"/>
    </source>
</evidence>
<feature type="region of interest" description="Disordered" evidence="1">
    <location>
        <begin position="188"/>
        <end position="251"/>
    </location>
</feature>